<organism evidence="2 3">
    <name type="scientific">Sporolactobacillus nakayamae</name>
    <dbReference type="NCBI Taxonomy" id="269670"/>
    <lineage>
        <taxon>Bacteria</taxon>
        <taxon>Bacillati</taxon>
        <taxon>Bacillota</taxon>
        <taxon>Bacilli</taxon>
        <taxon>Bacillales</taxon>
        <taxon>Sporolactobacillaceae</taxon>
        <taxon>Sporolactobacillus</taxon>
    </lineage>
</organism>
<keyword evidence="1" id="KW-1133">Transmembrane helix</keyword>
<dbReference type="AlphaFoldDB" id="A0A1I2N0I9"/>
<evidence type="ECO:0000313" key="3">
    <source>
        <dbReference type="Proteomes" id="UP000198752"/>
    </source>
</evidence>
<gene>
    <name evidence="2" type="ORF">SAMN02982927_00213</name>
</gene>
<sequence>MWISRIKEDARTSLQGHSVSSGLFVFVFFLISALPPTVIDILLSGGFENWINQMDSSPLSDIFQLIYFIITIPMQFGFYWYFLDLIRDQTPKIKILFWGYEHGKMIVKLVWTYVLMAILLCLWILLFIIPGIIKSFSYSQTYFILKDHPDYSASKAIKESKRLMKGHKWKLFVLGLSFIGWWLLSIVPTLGGIIAAGLIGFVINDLIGGLFLAIGIIGSIWMYLWLVPYFYTSLATFYERLILTQQPELNEQN</sequence>
<keyword evidence="3" id="KW-1185">Reference proteome</keyword>
<feature type="transmembrane region" description="Helical" evidence="1">
    <location>
        <begin position="62"/>
        <end position="82"/>
    </location>
</feature>
<keyword evidence="1" id="KW-0472">Membrane</keyword>
<feature type="transmembrane region" description="Helical" evidence="1">
    <location>
        <begin position="179"/>
        <end position="203"/>
    </location>
</feature>
<dbReference type="PANTHER" id="PTHR40076:SF1">
    <property type="entry name" value="MEMBRANE PROTEIN"/>
    <property type="match status" value="1"/>
</dbReference>
<dbReference type="InterPro" id="IPR010380">
    <property type="entry name" value="DUF975"/>
</dbReference>
<dbReference type="Pfam" id="PF06161">
    <property type="entry name" value="DUF975"/>
    <property type="match status" value="1"/>
</dbReference>
<name>A0A1I2N0I9_9BACL</name>
<evidence type="ECO:0000256" key="1">
    <source>
        <dbReference type="SAM" id="Phobius"/>
    </source>
</evidence>
<dbReference type="EMBL" id="FOOY01000003">
    <property type="protein sequence ID" value="SFF97374.1"/>
    <property type="molecule type" value="Genomic_DNA"/>
</dbReference>
<proteinExistence type="predicted"/>
<keyword evidence="1" id="KW-0812">Transmembrane</keyword>
<feature type="transmembrane region" description="Helical" evidence="1">
    <location>
        <begin position="210"/>
        <end position="231"/>
    </location>
</feature>
<feature type="transmembrane region" description="Helical" evidence="1">
    <location>
        <begin position="21"/>
        <end position="42"/>
    </location>
</feature>
<protein>
    <submittedName>
        <fullName evidence="2">Uncharacterized membrane protein</fullName>
    </submittedName>
</protein>
<evidence type="ECO:0000313" key="2">
    <source>
        <dbReference type="EMBL" id="SFF97374.1"/>
    </source>
</evidence>
<dbReference type="PANTHER" id="PTHR40076">
    <property type="entry name" value="MEMBRANE PROTEIN-RELATED"/>
    <property type="match status" value="1"/>
</dbReference>
<reference evidence="3" key="1">
    <citation type="submission" date="2016-10" db="EMBL/GenBank/DDBJ databases">
        <authorList>
            <person name="Varghese N."/>
            <person name="Submissions S."/>
        </authorList>
    </citation>
    <scope>NUCLEOTIDE SEQUENCE [LARGE SCALE GENOMIC DNA]</scope>
    <source>
        <strain evidence="3">ATCC 700379</strain>
    </source>
</reference>
<dbReference type="OrthoDB" id="9784844at2"/>
<dbReference type="RefSeq" id="WP_093669195.1">
    <property type="nucleotide sequence ID" value="NZ_FOOY01000003.1"/>
</dbReference>
<dbReference type="Proteomes" id="UP000198752">
    <property type="component" value="Unassembled WGS sequence"/>
</dbReference>
<feature type="transmembrane region" description="Helical" evidence="1">
    <location>
        <begin position="110"/>
        <end position="133"/>
    </location>
</feature>
<accession>A0A1I2N0I9</accession>